<dbReference type="OrthoDB" id="9797709at2"/>
<dbReference type="Pfam" id="PF00144">
    <property type="entry name" value="Beta-lactamase"/>
    <property type="match status" value="1"/>
</dbReference>
<reference evidence="5 6" key="1">
    <citation type="submission" date="2016-11" db="EMBL/GenBank/DDBJ databases">
        <authorList>
            <person name="Jaros S."/>
            <person name="Januszkiewicz K."/>
            <person name="Wedrychowicz H."/>
        </authorList>
    </citation>
    <scope>NUCLEOTIDE SEQUENCE [LARGE SCALE GENOMIC DNA]</scope>
    <source>
        <strain evidence="5 6">DSM 15930</strain>
    </source>
</reference>
<dbReference type="Proteomes" id="UP000184038">
    <property type="component" value="Unassembled WGS sequence"/>
</dbReference>
<comment type="subcellular location">
    <subcellularLocation>
        <location evidence="1">Membrane</location>
    </subcellularLocation>
</comment>
<feature type="transmembrane region" description="Helical" evidence="3">
    <location>
        <begin position="463"/>
        <end position="484"/>
    </location>
</feature>
<proteinExistence type="predicted"/>
<dbReference type="InterPro" id="IPR050491">
    <property type="entry name" value="AmpC-like"/>
</dbReference>
<dbReference type="STRING" id="1120996.SAMN02746066_02445"/>
<name>A0A1M7JVQ3_9FIRM</name>
<dbReference type="AlphaFoldDB" id="A0A1M7JVQ3"/>
<evidence type="ECO:0000256" key="1">
    <source>
        <dbReference type="ARBA" id="ARBA00004370"/>
    </source>
</evidence>
<feature type="transmembrane region" description="Helical" evidence="3">
    <location>
        <begin position="7"/>
        <end position="25"/>
    </location>
</feature>
<gene>
    <name evidence="5" type="ORF">SAMN02746066_02445</name>
</gene>
<feature type="transmembrane region" description="Helical" evidence="3">
    <location>
        <begin position="386"/>
        <end position="411"/>
    </location>
</feature>
<accession>A0A1M7JVQ3</accession>
<dbReference type="EMBL" id="FRCP01000012">
    <property type="protein sequence ID" value="SHM57180.1"/>
    <property type="molecule type" value="Genomic_DNA"/>
</dbReference>
<dbReference type="SUPFAM" id="SSF56601">
    <property type="entry name" value="beta-lactamase/transpeptidase-like"/>
    <property type="match status" value="1"/>
</dbReference>
<dbReference type="GO" id="GO:0016020">
    <property type="term" value="C:membrane"/>
    <property type="evidence" value="ECO:0007669"/>
    <property type="project" value="UniProtKB-SubCell"/>
</dbReference>
<evidence type="ECO:0000313" key="5">
    <source>
        <dbReference type="EMBL" id="SHM57180.1"/>
    </source>
</evidence>
<feature type="domain" description="Beta-lactamase-related" evidence="4">
    <location>
        <begin position="41"/>
        <end position="360"/>
    </location>
</feature>
<dbReference type="Gene3D" id="3.40.710.10">
    <property type="entry name" value="DD-peptidase/beta-lactamase superfamily"/>
    <property type="match status" value="1"/>
</dbReference>
<dbReference type="InterPro" id="IPR001466">
    <property type="entry name" value="Beta-lactam-related"/>
</dbReference>
<keyword evidence="3" id="KW-0812">Transmembrane</keyword>
<protein>
    <submittedName>
        <fullName evidence="5">CubicO group peptidase, beta-lactamase class C family</fullName>
    </submittedName>
</protein>
<evidence type="ECO:0000259" key="4">
    <source>
        <dbReference type="Pfam" id="PF00144"/>
    </source>
</evidence>
<dbReference type="PANTHER" id="PTHR46825">
    <property type="entry name" value="D-ALANYL-D-ALANINE-CARBOXYPEPTIDASE/ENDOPEPTIDASE AMPH"/>
    <property type="match status" value="1"/>
</dbReference>
<organism evidence="5 6">
    <name type="scientific">Anaerosporobacter mobilis DSM 15930</name>
    <dbReference type="NCBI Taxonomy" id="1120996"/>
    <lineage>
        <taxon>Bacteria</taxon>
        <taxon>Bacillati</taxon>
        <taxon>Bacillota</taxon>
        <taxon>Clostridia</taxon>
        <taxon>Lachnospirales</taxon>
        <taxon>Lachnospiraceae</taxon>
        <taxon>Anaerosporobacter</taxon>
    </lineage>
</organism>
<keyword evidence="3" id="KW-1133">Transmembrane helix</keyword>
<evidence type="ECO:0000256" key="3">
    <source>
        <dbReference type="SAM" id="Phobius"/>
    </source>
</evidence>
<keyword evidence="6" id="KW-1185">Reference proteome</keyword>
<dbReference type="PANTHER" id="PTHR46825:SF11">
    <property type="entry name" value="PENICILLIN-BINDING PROTEIN 4"/>
    <property type="match status" value="1"/>
</dbReference>
<evidence type="ECO:0000256" key="2">
    <source>
        <dbReference type="ARBA" id="ARBA00023136"/>
    </source>
</evidence>
<dbReference type="RefSeq" id="WP_073288036.1">
    <property type="nucleotide sequence ID" value="NZ_FRCP01000012.1"/>
</dbReference>
<dbReference type="InterPro" id="IPR012338">
    <property type="entry name" value="Beta-lactam/transpept-like"/>
</dbReference>
<feature type="transmembrane region" description="Helical" evidence="3">
    <location>
        <begin position="431"/>
        <end position="451"/>
    </location>
</feature>
<keyword evidence="2 3" id="KW-0472">Membrane</keyword>
<sequence>MKIIKRAGTVVSISLIVVIIIMVIWRKELSTLFSSGSYNDVDSMVETMMNKSSTPGVAIVLSKQGEIEYKCYGYADEKNHKNINAESLFELASTTKAFTALAIILLEEEGYLASSDAITDYLSWFTPNYNGEQVNITIDQLLAHTSGIPSWSIRLIPEGTSDDMLEKTIRNLSTITLDSYPGTKHNYATINYDVLALIIEKVTGRRYQDFVTDNILLHLGMTESYFSTGQENVSDKLTKGYKVFFGKSIEYSAPRYYGNIAAGYLVTNVKDLGFWVNAQLGIGDIPDKLKSAISKSHEVNKETAGHEDTNNYYSYGWSIDIEARVINHSASNPNYSAQVIIDLEKQEAIFVLANLNSSVPTQIAYNIYDHMNGRQMNRFSYDDFTILLNLVFSILTIIALVSLCIKIIYLVKQKKQTIKNENTTSYKMGRLIIGLVLRIILLVFIIIWPYLLNYNYHFIRVWMPNAILAWEFLAVINCVLSIITKLRRIAMISKKV</sequence>
<evidence type="ECO:0000313" key="6">
    <source>
        <dbReference type="Proteomes" id="UP000184038"/>
    </source>
</evidence>